<dbReference type="RefSeq" id="XP_007409740.1">
    <property type="nucleotide sequence ID" value="XM_007409678.1"/>
</dbReference>
<protein>
    <submittedName>
        <fullName evidence="2">Uncharacterized protein</fullName>
    </submittedName>
</protein>
<organism evidence="3">
    <name type="scientific">Melampsora larici-populina (strain 98AG31 / pathotype 3-4-7)</name>
    <name type="common">Poplar leaf rust fungus</name>
    <dbReference type="NCBI Taxonomy" id="747676"/>
    <lineage>
        <taxon>Eukaryota</taxon>
        <taxon>Fungi</taxon>
        <taxon>Dikarya</taxon>
        <taxon>Basidiomycota</taxon>
        <taxon>Pucciniomycotina</taxon>
        <taxon>Pucciniomycetes</taxon>
        <taxon>Pucciniales</taxon>
        <taxon>Melampsoraceae</taxon>
        <taxon>Melampsora</taxon>
    </lineage>
</organism>
<evidence type="ECO:0000313" key="3">
    <source>
        <dbReference type="Proteomes" id="UP000001072"/>
    </source>
</evidence>
<name>F4RKS6_MELLP</name>
<feature type="compositionally biased region" description="Polar residues" evidence="1">
    <location>
        <begin position="147"/>
        <end position="165"/>
    </location>
</feature>
<reference evidence="3" key="1">
    <citation type="journal article" date="2011" name="Proc. Natl. Acad. Sci. U.S.A.">
        <title>Obligate biotrophy features unraveled by the genomic analysis of rust fungi.</title>
        <authorList>
            <person name="Duplessis S."/>
            <person name="Cuomo C.A."/>
            <person name="Lin Y.-C."/>
            <person name="Aerts A."/>
            <person name="Tisserant E."/>
            <person name="Veneault-Fourrey C."/>
            <person name="Joly D.L."/>
            <person name="Hacquard S."/>
            <person name="Amselem J."/>
            <person name="Cantarel B.L."/>
            <person name="Chiu R."/>
            <person name="Coutinho P.M."/>
            <person name="Feau N."/>
            <person name="Field M."/>
            <person name="Frey P."/>
            <person name="Gelhaye E."/>
            <person name="Goldberg J."/>
            <person name="Grabherr M.G."/>
            <person name="Kodira C.D."/>
            <person name="Kohler A."/>
            <person name="Kuees U."/>
            <person name="Lindquist E.A."/>
            <person name="Lucas S.M."/>
            <person name="Mago R."/>
            <person name="Mauceli E."/>
            <person name="Morin E."/>
            <person name="Murat C."/>
            <person name="Pangilinan J.L."/>
            <person name="Park R."/>
            <person name="Pearson M."/>
            <person name="Quesneville H."/>
            <person name="Rouhier N."/>
            <person name="Sakthikumar S."/>
            <person name="Salamov A.A."/>
            <person name="Schmutz J."/>
            <person name="Selles B."/>
            <person name="Shapiro H."/>
            <person name="Tanguay P."/>
            <person name="Tuskan G.A."/>
            <person name="Henrissat B."/>
            <person name="Van de Peer Y."/>
            <person name="Rouze P."/>
            <person name="Ellis J.G."/>
            <person name="Dodds P.N."/>
            <person name="Schein J.E."/>
            <person name="Zhong S."/>
            <person name="Hamelin R.C."/>
            <person name="Grigoriev I.V."/>
            <person name="Szabo L.J."/>
            <person name="Martin F."/>
        </authorList>
    </citation>
    <scope>NUCLEOTIDE SEQUENCE [LARGE SCALE GENOMIC DNA]</scope>
    <source>
        <strain evidence="3">98AG31 / pathotype 3-4-7</strain>
    </source>
</reference>
<evidence type="ECO:0000313" key="2">
    <source>
        <dbReference type="EMBL" id="EGG06780.1"/>
    </source>
</evidence>
<gene>
    <name evidence="2" type="ORF">MELLADRAFT_62961</name>
</gene>
<accession>F4RKS6</accession>
<dbReference type="OrthoDB" id="10420851at2759"/>
<dbReference type="EMBL" id="GL883106">
    <property type="protein sequence ID" value="EGG06780.1"/>
    <property type="molecule type" value="Genomic_DNA"/>
</dbReference>
<evidence type="ECO:0000256" key="1">
    <source>
        <dbReference type="SAM" id="MobiDB-lite"/>
    </source>
</evidence>
<dbReference type="GeneID" id="18930001"/>
<dbReference type="KEGG" id="mlr:MELLADRAFT_62961"/>
<feature type="region of interest" description="Disordered" evidence="1">
    <location>
        <begin position="142"/>
        <end position="165"/>
    </location>
</feature>
<dbReference type="VEuPathDB" id="FungiDB:MELLADRAFT_62961"/>
<feature type="region of interest" description="Disordered" evidence="1">
    <location>
        <begin position="220"/>
        <end position="266"/>
    </location>
</feature>
<dbReference type="AlphaFoldDB" id="F4RKS6"/>
<proteinExistence type="predicted"/>
<sequence length="378" mass="42455">MRGNQDYVPSVLHLEPNGPSGLDSVDVYLDSLDDSDVSFENFEGPEGPEGLYTIDEMVSEEEAGDDLDQNVSEDQPGQEHEGLFDFDWIDNSLDQILEIRSNLLEQRNFNRSKRIELDLIGQDLENLKTHRINDEDMISNGEEHLSKTSSGKCTSTHSKNDTSPQKLTELQFIAAQSGEVKVTRKPAPTLSPRSLIFAPHLPTTLNVSFQNVRPDVTAPIEDEETEVIPDPTLNLRSPKASCSSKTATSPQTSSSPVTSNSRKQSIQSDHSSLLYEDFNLQTLEIGNPKFDSIRKSIRKSLSTPASRKTLLNKDSELFDLGWDQLEDILENLNQLENIPSLDWTYTSKIDLIKVKILERKRSQLRRGNGASKPKFRNI</sequence>
<dbReference type="InParanoid" id="F4RKS6"/>
<feature type="compositionally biased region" description="Low complexity" evidence="1">
    <location>
        <begin position="243"/>
        <end position="261"/>
    </location>
</feature>
<keyword evidence="3" id="KW-1185">Reference proteome</keyword>
<dbReference type="Proteomes" id="UP000001072">
    <property type="component" value="Unassembled WGS sequence"/>
</dbReference>
<dbReference type="HOGENOM" id="CLU_731740_0_0_1"/>